<dbReference type="AlphaFoldDB" id="A0A9P1N241"/>
<dbReference type="InterPro" id="IPR006634">
    <property type="entry name" value="TLC-dom"/>
</dbReference>
<dbReference type="GO" id="GO:0071709">
    <property type="term" value="P:membrane assembly"/>
    <property type="evidence" value="ECO:0007669"/>
    <property type="project" value="TreeGrafter"/>
</dbReference>
<name>A0A9P1N241_9PELO</name>
<keyword evidence="2 5" id="KW-0812">Transmembrane</keyword>
<comment type="caution">
    <text evidence="8">The sequence shown here is derived from an EMBL/GenBank/DDBJ whole genome shotgun (WGS) entry which is preliminary data.</text>
</comment>
<organism evidence="8 9">
    <name type="scientific">Caenorhabditis angaria</name>
    <dbReference type="NCBI Taxonomy" id="860376"/>
    <lineage>
        <taxon>Eukaryota</taxon>
        <taxon>Metazoa</taxon>
        <taxon>Ecdysozoa</taxon>
        <taxon>Nematoda</taxon>
        <taxon>Chromadorea</taxon>
        <taxon>Rhabditida</taxon>
        <taxon>Rhabditina</taxon>
        <taxon>Rhabditomorpha</taxon>
        <taxon>Rhabditoidea</taxon>
        <taxon>Rhabditidae</taxon>
        <taxon>Peloderinae</taxon>
        <taxon>Caenorhabditis</taxon>
    </lineage>
</organism>
<keyword evidence="9" id="KW-1185">Reference proteome</keyword>
<protein>
    <recommendedName>
        <fullName evidence="7">TLC domain-containing protein</fullName>
    </recommendedName>
</protein>
<evidence type="ECO:0000256" key="3">
    <source>
        <dbReference type="ARBA" id="ARBA00022989"/>
    </source>
</evidence>
<feature type="transmembrane region" description="Helical" evidence="6">
    <location>
        <begin position="180"/>
        <end position="204"/>
    </location>
</feature>
<feature type="transmembrane region" description="Helical" evidence="6">
    <location>
        <begin position="60"/>
        <end position="79"/>
    </location>
</feature>
<dbReference type="PANTHER" id="PTHR13439:SF4">
    <property type="entry name" value="TLC DOMAIN-CONTAINING PROTEIN"/>
    <property type="match status" value="1"/>
</dbReference>
<dbReference type="Pfam" id="PF03798">
    <property type="entry name" value="TRAM_LAG1_CLN8"/>
    <property type="match status" value="1"/>
</dbReference>
<gene>
    <name evidence="8" type="ORF">CAMP_LOCUS10815</name>
</gene>
<dbReference type="InterPro" id="IPR050846">
    <property type="entry name" value="TLCD"/>
</dbReference>
<dbReference type="EMBL" id="CANHGI010000004">
    <property type="protein sequence ID" value="CAI5448178.1"/>
    <property type="molecule type" value="Genomic_DNA"/>
</dbReference>
<dbReference type="GO" id="GO:0055091">
    <property type="term" value="P:phospholipid homeostasis"/>
    <property type="evidence" value="ECO:0007669"/>
    <property type="project" value="TreeGrafter"/>
</dbReference>
<accession>A0A9P1N241</accession>
<dbReference type="PROSITE" id="PS50922">
    <property type="entry name" value="TLC"/>
    <property type="match status" value="1"/>
</dbReference>
<dbReference type="GO" id="GO:0097035">
    <property type="term" value="P:regulation of membrane lipid distribution"/>
    <property type="evidence" value="ECO:0007669"/>
    <property type="project" value="TreeGrafter"/>
</dbReference>
<proteinExistence type="predicted"/>
<sequence length="270" mass="31559">MSEIKGEHKLPEPSKFLRPYILIPFIIYFVLFRLASRYVKNNLWLSFKGFKRYRLHNLSICWLHAVIVGGADFVWMSYYAGEIFENIIDHWTPITSQIPLISVAYFLHDAIDMLSYEWSKWTFELLLHHILTCLTLVTPAMSDKFLMAAGWVLIMEINSIFLHARTILQICGMSKDFPAVYQTIVYFNIITFVFCRIFSQIYWVYWAVGHINDFHIIYQIVGYGGPIVFGVINSLLFVRLLASDGFLSTSMKNKYGMTRDQKEEANSKQE</sequence>
<evidence type="ECO:0000256" key="1">
    <source>
        <dbReference type="ARBA" id="ARBA00004141"/>
    </source>
</evidence>
<feature type="domain" description="TLC" evidence="7">
    <location>
        <begin position="50"/>
        <end position="249"/>
    </location>
</feature>
<evidence type="ECO:0000256" key="4">
    <source>
        <dbReference type="ARBA" id="ARBA00023136"/>
    </source>
</evidence>
<evidence type="ECO:0000256" key="2">
    <source>
        <dbReference type="ARBA" id="ARBA00022692"/>
    </source>
</evidence>
<dbReference type="SMART" id="SM00724">
    <property type="entry name" value="TLC"/>
    <property type="match status" value="1"/>
</dbReference>
<evidence type="ECO:0000313" key="9">
    <source>
        <dbReference type="Proteomes" id="UP001152747"/>
    </source>
</evidence>
<evidence type="ECO:0000313" key="8">
    <source>
        <dbReference type="EMBL" id="CAI5448178.1"/>
    </source>
</evidence>
<evidence type="ECO:0000256" key="5">
    <source>
        <dbReference type="PROSITE-ProRule" id="PRU00205"/>
    </source>
</evidence>
<keyword evidence="3 6" id="KW-1133">Transmembrane helix</keyword>
<dbReference type="Proteomes" id="UP001152747">
    <property type="component" value="Unassembled WGS sequence"/>
</dbReference>
<comment type="subcellular location">
    <subcellularLocation>
        <location evidence="1">Membrane</location>
        <topology evidence="1">Multi-pass membrane protein</topology>
    </subcellularLocation>
</comment>
<dbReference type="PANTHER" id="PTHR13439">
    <property type="entry name" value="CT120 PROTEIN"/>
    <property type="match status" value="1"/>
</dbReference>
<evidence type="ECO:0000259" key="7">
    <source>
        <dbReference type="PROSITE" id="PS50922"/>
    </source>
</evidence>
<evidence type="ECO:0000256" key="6">
    <source>
        <dbReference type="SAM" id="Phobius"/>
    </source>
</evidence>
<feature type="transmembrane region" description="Helical" evidence="6">
    <location>
        <begin position="216"/>
        <end position="242"/>
    </location>
</feature>
<feature type="transmembrane region" description="Helical" evidence="6">
    <location>
        <begin position="20"/>
        <end position="39"/>
    </location>
</feature>
<dbReference type="GO" id="GO:0007009">
    <property type="term" value="P:plasma membrane organization"/>
    <property type="evidence" value="ECO:0007669"/>
    <property type="project" value="TreeGrafter"/>
</dbReference>
<dbReference type="OrthoDB" id="10266980at2759"/>
<keyword evidence="4 5" id="KW-0472">Membrane</keyword>
<dbReference type="GO" id="GO:0005886">
    <property type="term" value="C:plasma membrane"/>
    <property type="evidence" value="ECO:0007669"/>
    <property type="project" value="TreeGrafter"/>
</dbReference>
<reference evidence="8" key="1">
    <citation type="submission" date="2022-11" db="EMBL/GenBank/DDBJ databases">
        <authorList>
            <person name="Kikuchi T."/>
        </authorList>
    </citation>
    <scope>NUCLEOTIDE SEQUENCE</scope>
    <source>
        <strain evidence="8">PS1010</strain>
    </source>
</reference>
<feature type="transmembrane region" description="Helical" evidence="6">
    <location>
        <begin position="148"/>
        <end position="168"/>
    </location>
</feature>